<dbReference type="PIRSF" id="PIRSF014677">
    <property type="entry name" value="UCP014677"/>
    <property type="match status" value="1"/>
</dbReference>
<protein>
    <submittedName>
        <fullName evidence="1">SIR2 family protein</fullName>
    </submittedName>
</protein>
<comment type="caution">
    <text evidence="1">The sequence shown here is derived from an EMBL/GenBank/DDBJ whole genome shotgun (WGS) entry which is preliminary data.</text>
</comment>
<sequence length="390" mass="45062">MTTNYDQFLEKEIFNNDYTVFRHQYELFSADSYNSAEIYKIHGCVTDADSIIITEKDYKEFTDSRKLVIAKMLTLFSESPIVFLGYSFTDENIRNIVADFLSCLTNEQLDNIDEHFVFISFKKGERKLIETKNTIILPNGQKIPVTEIQTDNYLKVFSTLNKVVPGISPIRIRDTKRIVRKIVDENLDSANAESIIVGLDDLDNMDLSSKPLAIAVGYRDNILNKYGYGLVDTALIFEDIIYDNKNFSAKEMCTVRFKSIPCNLLMPVYKYIKKANYTLIPDSHLKVYVDKHSTIDLILGTSVKKTISKLPHYTNFNELKAGIEEQEDIKKVPALILANIDLLDINTMRTLCKDMFLKSTPELLKDNTYFKRCVMCLDYWENYQSQLKEE</sequence>
<dbReference type="Proteomes" id="UP001442364">
    <property type="component" value="Unassembled WGS sequence"/>
</dbReference>
<gene>
    <name evidence="1" type="ORF">WMO14_02865</name>
</gene>
<reference evidence="1 2" key="1">
    <citation type="submission" date="2024-03" db="EMBL/GenBank/DDBJ databases">
        <title>Human intestinal bacterial collection.</title>
        <authorList>
            <person name="Pauvert C."/>
            <person name="Hitch T.C.A."/>
            <person name="Clavel T."/>
        </authorList>
    </citation>
    <scope>NUCLEOTIDE SEQUENCE [LARGE SCALE GENOMIC DNA]</scope>
    <source>
        <strain evidence="1 2">CLA-AA-H255</strain>
    </source>
</reference>
<accession>A0ABV1BSV1</accession>
<name>A0ABV1BSV1_9FIRM</name>
<dbReference type="Pfam" id="PF13289">
    <property type="entry name" value="SIR2_2"/>
    <property type="match status" value="1"/>
</dbReference>
<dbReference type="EMBL" id="JBBMER010000002">
    <property type="protein sequence ID" value="MEQ2378826.1"/>
    <property type="molecule type" value="Genomic_DNA"/>
</dbReference>
<evidence type="ECO:0000313" key="2">
    <source>
        <dbReference type="Proteomes" id="UP001442364"/>
    </source>
</evidence>
<organism evidence="1 2">
    <name type="scientific">[Lactobacillus] rogosae</name>
    <dbReference type="NCBI Taxonomy" id="706562"/>
    <lineage>
        <taxon>Bacteria</taxon>
        <taxon>Bacillati</taxon>
        <taxon>Bacillota</taxon>
        <taxon>Clostridia</taxon>
        <taxon>Lachnospirales</taxon>
        <taxon>Lachnospiraceae</taxon>
        <taxon>Lachnospira</taxon>
    </lineage>
</organism>
<dbReference type="RefSeq" id="WP_349153326.1">
    <property type="nucleotide sequence ID" value="NZ_DAWCMB010000251.1"/>
</dbReference>
<dbReference type="InterPro" id="IPR011202">
    <property type="entry name" value="UCP014677"/>
</dbReference>
<evidence type="ECO:0000313" key="1">
    <source>
        <dbReference type="EMBL" id="MEQ2378826.1"/>
    </source>
</evidence>
<keyword evidence="2" id="KW-1185">Reference proteome</keyword>
<proteinExistence type="predicted"/>